<proteinExistence type="inferred from homology"/>
<name>A0A329QVX9_9ACTN</name>
<evidence type="ECO:0000256" key="3">
    <source>
        <dbReference type="ARBA" id="ARBA00022729"/>
    </source>
</evidence>
<dbReference type="SUPFAM" id="SSF53850">
    <property type="entry name" value="Periplasmic binding protein-like II"/>
    <property type="match status" value="1"/>
</dbReference>
<dbReference type="InterPro" id="IPR000914">
    <property type="entry name" value="SBP_5_dom"/>
</dbReference>
<dbReference type="OrthoDB" id="5168028at2"/>
<dbReference type="Proteomes" id="UP000250462">
    <property type="component" value="Unassembled WGS sequence"/>
</dbReference>
<dbReference type="Gene3D" id="3.90.76.10">
    <property type="entry name" value="Dipeptide-binding Protein, Domain 1"/>
    <property type="match status" value="1"/>
</dbReference>
<dbReference type="PIRSF" id="PIRSF002741">
    <property type="entry name" value="MppA"/>
    <property type="match status" value="1"/>
</dbReference>
<protein>
    <submittedName>
        <fullName evidence="6">ABC transporter substrate-binding protein</fullName>
    </submittedName>
</protein>
<feature type="chain" id="PRO_5016349761" evidence="4">
    <location>
        <begin position="34"/>
        <end position="527"/>
    </location>
</feature>
<evidence type="ECO:0000313" key="7">
    <source>
        <dbReference type="Proteomes" id="UP000250462"/>
    </source>
</evidence>
<evidence type="ECO:0000256" key="2">
    <source>
        <dbReference type="ARBA" id="ARBA00022448"/>
    </source>
</evidence>
<dbReference type="GO" id="GO:0043190">
    <property type="term" value="C:ATP-binding cassette (ABC) transporter complex"/>
    <property type="evidence" value="ECO:0007669"/>
    <property type="project" value="InterPro"/>
</dbReference>
<sequence length="527" mass="58115">MTVTPRNRRFPTILRFRAWRWGAAVLAASLALAACDTGEGVDVDGDEEGTAGDAPEGGTLIAAIGGEPDQFDPHVTTAHVSFQVLENVYDTLVAPDAEGEYQPSLARDWSTSDDELTWTFELRDDVTFHDGSDLTADDVVYSYNRIIEDELANAYKFSEVDDIEAVAEHTVEITLNQPTPALLDNLGSHKGLAIIPEGADEDLDLVTEAVGTGPFELGSPEASGVTITAYENHWNGSPTLDAVEFRYISEATTALTSLRAGDIHWTDNIAPQAVEDLQGDEEVELGMSPSVDYWYLALNQEREPWDEVEARQAIAYGIDREQIVEAAQFGAATINQTAIPEHNLWHHEYAPYEHNPDEAASLLESAGVDEGQQLDVMVVQETEGVQIAQALESQLADIGIEVTIEQEPESTWLDRQSEGDFDAFMWSWVGNLDPFGFYHAQHVCDGGLNFQGYCNPDVDELLNEAAGETDQDARKELYDQAAEMIVDDVSYLYLYNPDVVQAWVPGLDGYEVRPDRATEFENVTLPE</sequence>
<dbReference type="PANTHER" id="PTHR30290:SF9">
    <property type="entry name" value="OLIGOPEPTIDE-BINDING PROTEIN APPA"/>
    <property type="match status" value="1"/>
</dbReference>
<reference evidence="6 7" key="1">
    <citation type="submission" date="2018-06" db="EMBL/GenBank/DDBJ databases">
        <title>Phytoactinopolyspora halophila sp. nov., a novel halophilic actinomycete isolated from a saline soil in China.</title>
        <authorList>
            <person name="Tang S.-K."/>
        </authorList>
    </citation>
    <scope>NUCLEOTIDE SEQUENCE [LARGE SCALE GENOMIC DNA]</scope>
    <source>
        <strain evidence="6 7">YIM 96934</strain>
    </source>
</reference>
<keyword evidence="3 4" id="KW-0732">Signal</keyword>
<dbReference type="GO" id="GO:0015833">
    <property type="term" value="P:peptide transport"/>
    <property type="evidence" value="ECO:0007669"/>
    <property type="project" value="TreeGrafter"/>
</dbReference>
<feature type="signal peptide" evidence="4">
    <location>
        <begin position="1"/>
        <end position="33"/>
    </location>
</feature>
<organism evidence="6 7">
    <name type="scientific">Phytoactinopolyspora halophila</name>
    <dbReference type="NCBI Taxonomy" id="1981511"/>
    <lineage>
        <taxon>Bacteria</taxon>
        <taxon>Bacillati</taxon>
        <taxon>Actinomycetota</taxon>
        <taxon>Actinomycetes</taxon>
        <taxon>Jiangellales</taxon>
        <taxon>Jiangellaceae</taxon>
        <taxon>Phytoactinopolyspora</taxon>
    </lineage>
</organism>
<dbReference type="EMBL" id="QMIG01000004">
    <property type="protein sequence ID" value="RAW16465.1"/>
    <property type="molecule type" value="Genomic_DNA"/>
</dbReference>
<dbReference type="InterPro" id="IPR039424">
    <property type="entry name" value="SBP_5"/>
</dbReference>
<comment type="caution">
    <text evidence="6">The sequence shown here is derived from an EMBL/GenBank/DDBJ whole genome shotgun (WGS) entry which is preliminary data.</text>
</comment>
<feature type="domain" description="Solute-binding protein family 5" evidence="5">
    <location>
        <begin position="100"/>
        <end position="440"/>
    </location>
</feature>
<accession>A0A329QVX9</accession>
<keyword evidence="7" id="KW-1185">Reference proteome</keyword>
<comment type="similarity">
    <text evidence="1">Belongs to the bacterial solute-binding protein 5 family.</text>
</comment>
<dbReference type="Pfam" id="PF00496">
    <property type="entry name" value="SBP_bac_5"/>
    <property type="match status" value="1"/>
</dbReference>
<keyword evidence="2" id="KW-0813">Transport</keyword>
<dbReference type="GO" id="GO:0042597">
    <property type="term" value="C:periplasmic space"/>
    <property type="evidence" value="ECO:0007669"/>
    <property type="project" value="UniProtKB-ARBA"/>
</dbReference>
<dbReference type="PANTHER" id="PTHR30290">
    <property type="entry name" value="PERIPLASMIC BINDING COMPONENT OF ABC TRANSPORTER"/>
    <property type="match status" value="1"/>
</dbReference>
<dbReference type="AlphaFoldDB" id="A0A329QVX9"/>
<dbReference type="Gene3D" id="3.10.105.10">
    <property type="entry name" value="Dipeptide-binding Protein, Domain 3"/>
    <property type="match status" value="1"/>
</dbReference>
<evidence type="ECO:0000256" key="1">
    <source>
        <dbReference type="ARBA" id="ARBA00005695"/>
    </source>
</evidence>
<dbReference type="GO" id="GO:1904680">
    <property type="term" value="F:peptide transmembrane transporter activity"/>
    <property type="evidence" value="ECO:0007669"/>
    <property type="project" value="TreeGrafter"/>
</dbReference>
<dbReference type="InterPro" id="IPR030678">
    <property type="entry name" value="Peptide/Ni-bd"/>
</dbReference>
<dbReference type="PROSITE" id="PS51257">
    <property type="entry name" value="PROKAR_LIPOPROTEIN"/>
    <property type="match status" value="1"/>
</dbReference>
<evidence type="ECO:0000256" key="4">
    <source>
        <dbReference type="SAM" id="SignalP"/>
    </source>
</evidence>
<evidence type="ECO:0000313" key="6">
    <source>
        <dbReference type="EMBL" id="RAW16465.1"/>
    </source>
</evidence>
<evidence type="ECO:0000259" key="5">
    <source>
        <dbReference type="Pfam" id="PF00496"/>
    </source>
</evidence>
<dbReference type="RefSeq" id="WP_112257675.1">
    <property type="nucleotide sequence ID" value="NZ_QMIG01000004.1"/>
</dbReference>
<dbReference type="Gene3D" id="3.40.190.10">
    <property type="entry name" value="Periplasmic binding protein-like II"/>
    <property type="match status" value="1"/>
</dbReference>
<gene>
    <name evidence="6" type="ORF">DPM12_07560</name>
</gene>